<dbReference type="PANTHER" id="PTHR33546">
    <property type="entry name" value="LARGE, MULTIFUNCTIONAL SECRETED PROTEIN-RELATED"/>
    <property type="match status" value="1"/>
</dbReference>
<dbReference type="InterPro" id="IPR011042">
    <property type="entry name" value="6-blade_b-propeller_TolB-like"/>
</dbReference>
<keyword evidence="2 4" id="KW-0479">Metal-binding</keyword>
<accession>A0A5C5XXE5</accession>
<name>A0A5C5XXE5_9BACT</name>
<dbReference type="InterPro" id="IPR011041">
    <property type="entry name" value="Quinoprot_gluc/sorb_DH_b-prop"/>
</dbReference>
<reference evidence="6 7" key="1">
    <citation type="submission" date="2019-02" db="EMBL/GenBank/DDBJ databases">
        <title>Deep-cultivation of Planctomycetes and their phenomic and genomic characterization uncovers novel biology.</title>
        <authorList>
            <person name="Wiegand S."/>
            <person name="Jogler M."/>
            <person name="Boedeker C."/>
            <person name="Pinto D."/>
            <person name="Vollmers J."/>
            <person name="Rivas-Marin E."/>
            <person name="Kohn T."/>
            <person name="Peeters S.H."/>
            <person name="Heuer A."/>
            <person name="Rast P."/>
            <person name="Oberbeckmann S."/>
            <person name="Bunk B."/>
            <person name="Jeske O."/>
            <person name="Meyerdierks A."/>
            <person name="Storesund J.E."/>
            <person name="Kallscheuer N."/>
            <person name="Luecker S."/>
            <person name="Lage O.M."/>
            <person name="Pohl T."/>
            <person name="Merkel B.J."/>
            <person name="Hornburger P."/>
            <person name="Mueller R.-W."/>
            <person name="Bruemmer F."/>
            <person name="Labrenz M."/>
            <person name="Spormann A.M."/>
            <person name="Op Den Camp H."/>
            <person name="Overmann J."/>
            <person name="Amann R."/>
            <person name="Jetten M.S.M."/>
            <person name="Mascher T."/>
            <person name="Medema M.H."/>
            <person name="Devos D.P."/>
            <person name="Kaster A.-K."/>
            <person name="Ovreas L."/>
            <person name="Rohde M."/>
            <person name="Galperin M.Y."/>
            <person name="Jogler C."/>
        </authorList>
    </citation>
    <scope>NUCLEOTIDE SEQUENCE [LARGE SCALE GENOMIC DNA]</scope>
    <source>
        <strain evidence="6 7">CA85</strain>
    </source>
</reference>
<dbReference type="InterPro" id="IPR009056">
    <property type="entry name" value="Cyt_c-like_dom"/>
</dbReference>
<dbReference type="GO" id="GO:0046872">
    <property type="term" value="F:metal ion binding"/>
    <property type="evidence" value="ECO:0007669"/>
    <property type="project" value="UniProtKB-KW"/>
</dbReference>
<dbReference type="InterPro" id="IPR011989">
    <property type="entry name" value="ARM-like"/>
</dbReference>
<evidence type="ECO:0000259" key="5">
    <source>
        <dbReference type="PROSITE" id="PS51007"/>
    </source>
</evidence>
<dbReference type="InterPro" id="IPR036909">
    <property type="entry name" value="Cyt_c-like_dom_sf"/>
</dbReference>
<dbReference type="InterPro" id="IPR016024">
    <property type="entry name" value="ARM-type_fold"/>
</dbReference>
<dbReference type="RefSeq" id="WP_146391140.1">
    <property type="nucleotide sequence ID" value="NZ_SJPK01000004.1"/>
</dbReference>
<dbReference type="EMBL" id="SJPK01000004">
    <property type="protein sequence ID" value="TWT67209.1"/>
    <property type="molecule type" value="Genomic_DNA"/>
</dbReference>
<evidence type="ECO:0000256" key="2">
    <source>
        <dbReference type="ARBA" id="ARBA00022723"/>
    </source>
</evidence>
<dbReference type="SUPFAM" id="SSF46626">
    <property type="entry name" value="Cytochrome c"/>
    <property type="match status" value="1"/>
</dbReference>
<dbReference type="Gene3D" id="2.120.10.30">
    <property type="entry name" value="TolB, C-terminal domain"/>
    <property type="match status" value="1"/>
</dbReference>
<dbReference type="Proteomes" id="UP000318053">
    <property type="component" value="Unassembled WGS sequence"/>
</dbReference>
<evidence type="ECO:0000313" key="6">
    <source>
        <dbReference type="EMBL" id="TWT67209.1"/>
    </source>
</evidence>
<dbReference type="Pfam" id="PF23500">
    <property type="entry name" value="DUF7133"/>
    <property type="match status" value="1"/>
</dbReference>
<dbReference type="SUPFAM" id="SSF50952">
    <property type="entry name" value="Soluble quinoprotein glucose dehydrogenase"/>
    <property type="match status" value="1"/>
</dbReference>
<dbReference type="InterPro" id="IPR004155">
    <property type="entry name" value="PBS_lyase_HEAT"/>
</dbReference>
<evidence type="ECO:0000256" key="1">
    <source>
        <dbReference type="ARBA" id="ARBA00022617"/>
    </source>
</evidence>
<protein>
    <submittedName>
        <fullName evidence="6">Cytochrome c</fullName>
    </submittedName>
</protein>
<dbReference type="GO" id="GO:0020037">
    <property type="term" value="F:heme binding"/>
    <property type="evidence" value="ECO:0007669"/>
    <property type="project" value="InterPro"/>
</dbReference>
<dbReference type="PROSITE" id="PS51007">
    <property type="entry name" value="CYTC"/>
    <property type="match status" value="1"/>
</dbReference>
<dbReference type="NCBIfam" id="TIGR02604">
    <property type="entry name" value="Piru_Ver_Nterm"/>
    <property type="match status" value="1"/>
</dbReference>
<proteinExistence type="predicted"/>
<dbReference type="Gene3D" id="1.25.10.10">
    <property type="entry name" value="Leucine-rich Repeat Variant"/>
    <property type="match status" value="1"/>
</dbReference>
<evidence type="ECO:0000256" key="3">
    <source>
        <dbReference type="ARBA" id="ARBA00023004"/>
    </source>
</evidence>
<sequence>MSRQLISPRLFAALTITIPVLWGGPDLPAADGKTGAPSSAVKHPTLQYDRWSGEINVPDPVAISVDHRGRVFVTQTRRRKIQDLDIRANRDWVADDIGLQSIEDKLAFYHDRLRIGGDQAEQAKHVTDVNKDGQFDWRDLTVIGEVIYRLSDEDGDGKADEIVVFDDDFKTEVTGIAAGVMAWGDDVYATVAPDLWRLTDTDDDGVVDERNIIATGFGLHIAYAGHDMHGLTVGPDGKIYWSIGDKGINATSSEGRHYFYPNQGGVMRCNPDGSDFEVFAHGLRNVQEIAFDSYGNLFGVDNDADQKGEHERFVAIVEGMDAGWRSHYQFRGGEYNPWTDENLWNLPRKHHPAYIIPPISHYVDGPAGFKFNPGTALGPAYADYFFLTSAPNGNQYAFQVRSAGDSFEMFNDHLIGKGPAIVGLAFGPDGALYGADWDGGYPLDQKGAVIRIDVEKSLRHPLRQEVAALLARGMGDRSIAELSEQLTHPDMRIRQAAQFELVKREDTDVFQAVLESPDSDVFAKLHAVWGMGQLARADHQVAFASIVAALKDISPVVRGQAAKTFGETNETGGEPLIPLLGDDDLHVRVHAALALARCPVEAATEELLSAASRLQADQHYLRHAIVSALAACASSPTLADRHDSDHEMERLCAVLALRRQSSPLVSVYLADPSDWIATSAARAIHDDLSIMDALPALAEALSTNAKRSEAFWRRSINANYRIGTAECFRRVLEFASRGDVNAEMRVAACDAAANWMLPPALDRVEGRRRELPVTQRAIDSETAEALLAELASGGNDRVQSASIAAASKLRITLSPVALQSIFHTESLATPLRIEALRSLVRSASDDAETLCLEAIGSSQQQLQLAGVKLLTEEFPQQATAAIKKAFEQTKFLRVRQASIQALGVLEQPSSRQWLTSLADEVLGGSLDPQLHLDVVDALQRAIASGVGESNDGLALRQRADQLRDAAAARSQDNPANAKYVYSRDGGDAASGKRIFNTNVAAQCVRCHRIGKEGSDIGPELTHVASQRDADYLLRAIVSPSADIDPKYKSSAFVLDSGTVLSGVVQSEADDKIVIADAAGKLITIDPEEIEVQVEQKVSLMPAMDEVLSASQVRDVVAYLRSLR</sequence>
<keyword evidence="3 4" id="KW-0408">Iron</keyword>
<dbReference type="InterPro" id="IPR013427">
    <property type="entry name" value="Haem-bd_dom_put"/>
</dbReference>
<dbReference type="InterPro" id="IPR055557">
    <property type="entry name" value="DUF7133"/>
</dbReference>
<keyword evidence="7" id="KW-1185">Reference proteome</keyword>
<dbReference type="SUPFAM" id="SSF48371">
    <property type="entry name" value="ARM repeat"/>
    <property type="match status" value="1"/>
</dbReference>
<dbReference type="AlphaFoldDB" id="A0A5C5XXE5"/>
<dbReference type="NCBIfam" id="TIGR02603">
    <property type="entry name" value="CxxCH_TIGR02603"/>
    <property type="match status" value="1"/>
</dbReference>
<evidence type="ECO:0000313" key="7">
    <source>
        <dbReference type="Proteomes" id="UP000318053"/>
    </source>
</evidence>
<feature type="domain" description="Cytochrome c" evidence="5">
    <location>
        <begin position="986"/>
        <end position="1123"/>
    </location>
</feature>
<dbReference type="GO" id="GO:0009055">
    <property type="term" value="F:electron transfer activity"/>
    <property type="evidence" value="ECO:0007669"/>
    <property type="project" value="InterPro"/>
</dbReference>
<dbReference type="Gene3D" id="1.10.760.10">
    <property type="entry name" value="Cytochrome c-like domain"/>
    <property type="match status" value="1"/>
</dbReference>
<dbReference type="PANTHER" id="PTHR33546:SF1">
    <property type="entry name" value="LARGE, MULTIFUNCTIONAL SECRETED PROTEIN"/>
    <property type="match status" value="1"/>
</dbReference>
<dbReference type="InterPro" id="IPR013428">
    <property type="entry name" value="Membrane-bound_put_N"/>
</dbReference>
<keyword evidence="1 4" id="KW-0349">Heme</keyword>
<evidence type="ECO:0000256" key="4">
    <source>
        <dbReference type="PROSITE-ProRule" id="PRU00433"/>
    </source>
</evidence>
<organism evidence="6 7">
    <name type="scientific">Allorhodopirellula solitaria</name>
    <dbReference type="NCBI Taxonomy" id="2527987"/>
    <lineage>
        <taxon>Bacteria</taxon>
        <taxon>Pseudomonadati</taxon>
        <taxon>Planctomycetota</taxon>
        <taxon>Planctomycetia</taxon>
        <taxon>Pirellulales</taxon>
        <taxon>Pirellulaceae</taxon>
        <taxon>Allorhodopirellula</taxon>
    </lineage>
</organism>
<dbReference type="OrthoDB" id="9770043at2"/>
<dbReference type="SMART" id="SM00567">
    <property type="entry name" value="EZ_HEAT"/>
    <property type="match status" value="5"/>
</dbReference>
<gene>
    <name evidence="6" type="ORF">CA85_20580</name>
</gene>
<comment type="caution">
    <text evidence="6">The sequence shown here is derived from an EMBL/GenBank/DDBJ whole genome shotgun (WGS) entry which is preliminary data.</text>
</comment>